<feature type="domain" description="Lysine-specific demethylase-like" evidence="1">
    <location>
        <begin position="7"/>
        <end position="155"/>
    </location>
</feature>
<evidence type="ECO:0000259" key="1">
    <source>
        <dbReference type="Pfam" id="PF08429"/>
    </source>
</evidence>
<evidence type="ECO:0000313" key="2">
    <source>
        <dbReference type="EMBL" id="GCB84209.1"/>
    </source>
</evidence>
<reference evidence="2 3" key="1">
    <citation type="journal article" date="2018" name="Nat. Ecol. Evol.">
        <title>Shark genomes provide insights into elasmobranch evolution and the origin of vertebrates.</title>
        <authorList>
            <person name="Hara Y"/>
            <person name="Yamaguchi K"/>
            <person name="Onimaru K"/>
            <person name="Kadota M"/>
            <person name="Koyanagi M"/>
            <person name="Keeley SD"/>
            <person name="Tatsumi K"/>
            <person name="Tanaka K"/>
            <person name="Motone F"/>
            <person name="Kageyama Y"/>
            <person name="Nozu R"/>
            <person name="Adachi N"/>
            <person name="Nishimura O"/>
            <person name="Nakagawa R"/>
            <person name="Tanegashima C"/>
            <person name="Kiyatake I"/>
            <person name="Matsumoto R"/>
            <person name="Murakumo K"/>
            <person name="Nishida K"/>
            <person name="Terakita A"/>
            <person name="Kuratani S"/>
            <person name="Sato K"/>
            <person name="Hyodo S Kuraku.S."/>
        </authorList>
    </citation>
    <scope>NUCLEOTIDE SEQUENCE [LARGE SCALE GENOMIC DNA]</scope>
</reference>
<feature type="non-terminal residue" evidence="2">
    <location>
        <position position="1"/>
    </location>
</feature>
<sequence length="157" mass="17853">YRSGGGKYQSQLTVAELQAFVKQLYALPCIIDQAPLLKDLLNSVEDFQHRSEKALSDEVPNTFELQDLMGLSFGFDIELPQLQHLRERLEQARWLDEVQMAYSAPVSFNLDEMRRLIDSGVGLVPQPAVEKAMAHLQELLTVSEQSEEKAHNLLKTR</sequence>
<dbReference type="AlphaFoldDB" id="A0A401QFQ3"/>
<dbReference type="Pfam" id="PF08429">
    <property type="entry name" value="PLU-1"/>
    <property type="match status" value="1"/>
</dbReference>
<gene>
    <name evidence="2" type="ORF">scyTo_0024606</name>
</gene>
<dbReference type="EMBL" id="BFAA01051060">
    <property type="protein sequence ID" value="GCB84209.1"/>
    <property type="molecule type" value="Genomic_DNA"/>
</dbReference>
<name>A0A401QFQ3_SCYTO</name>
<protein>
    <recommendedName>
        <fullName evidence="1">Lysine-specific demethylase-like domain-containing protein</fullName>
    </recommendedName>
</protein>
<proteinExistence type="predicted"/>
<dbReference type="InterPro" id="IPR013637">
    <property type="entry name" value="Lys_sp_deMease-like_dom"/>
</dbReference>
<comment type="caution">
    <text evidence="2">The sequence shown here is derived from an EMBL/GenBank/DDBJ whole genome shotgun (WGS) entry which is preliminary data.</text>
</comment>
<dbReference type="OrthoDB" id="1678912at2759"/>
<organism evidence="2 3">
    <name type="scientific">Scyliorhinus torazame</name>
    <name type="common">Cloudy catshark</name>
    <name type="synonym">Catulus torazame</name>
    <dbReference type="NCBI Taxonomy" id="75743"/>
    <lineage>
        <taxon>Eukaryota</taxon>
        <taxon>Metazoa</taxon>
        <taxon>Chordata</taxon>
        <taxon>Craniata</taxon>
        <taxon>Vertebrata</taxon>
        <taxon>Chondrichthyes</taxon>
        <taxon>Elasmobranchii</taxon>
        <taxon>Galeomorphii</taxon>
        <taxon>Galeoidea</taxon>
        <taxon>Carcharhiniformes</taxon>
        <taxon>Scyliorhinidae</taxon>
        <taxon>Scyliorhinus</taxon>
    </lineage>
</organism>
<accession>A0A401QFQ3</accession>
<evidence type="ECO:0000313" key="3">
    <source>
        <dbReference type="Proteomes" id="UP000288216"/>
    </source>
</evidence>
<dbReference type="Proteomes" id="UP000288216">
    <property type="component" value="Unassembled WGS sequence"/>
</dbReference>
<dbReference type="STRING" id="75743.A0A401QFQ3"/>
<keyword evidence="3" id="KW-1185">Reference proteome</keyword>